<dbReference type="AlphaFoldDB" id="S5DK56"/>
<feature type="binding site" evidence="4">
    <location>
        <begin position="114"/>
        <end position="122"/>
    </location>
    <ligand>
        <name>ATP</name>
        <dbReference type="ChEBI" id="CHEBI:30616"/>
    </ligand>
</feature>
<comment type="similarity">
    <text evidence="1 5">Belongs to the 5-formyltetrahydrofolate cyclo-ligase family.</text>
</comment>
<evidence type="ECO:0000256" key="1">
    <source>
        <dbReference type="ARBA" id="ARBA00010638"/>
    </source>
</evidence>
<dbReference type="InterPro" id="IPR024185">
    <property type="entry name" value="FTHF_cligase-like_sf"/>
</dbReference>
<keyword evidence="3 4" id="KW-0067">ATP-binding</keyword>
<evidence type="ECO:0000256" key="4">
    <source>
        <dbReference type="PIRSR" id="PIRSR006806-1"/>
    </source>
</evidence>
<dbReference type="Pfam" id="PF01812">
    <property type="entry name" value="5-FTHF_cyc-lig"/>
    <property type="match status" value="1"/>
</dbReference>
<dbReference type="EC" id="6.3.3.2" evidence="5"/>
<sequence>MLEKIELRRKLNTISMVNSLHNNSVISELQDIIKNKIVCTYIPLENEININDYLTTQALLTTTCNVHNETKVCVYEEPLEKNKYNVYQPINRKFIDVVDVFLVPGVGFDLKGTRLGKGSGIYDQILSKFSDSIFFGITDRHHIVEHIPSEFHDISMNGLITHDEIIFIDL</sequence>
<dbReference type="PANTHER" id="PTHR23407:SF1">
    <property type="entry name" value="5-FORMYLTETRAHYDROFOLATE CYCLO-LIGASE"/>
    <property type="match status" value="1"/>
</dbReference>
<feature type="binding site" evidence="4">
    <location>
        <position position="42"/>
    </location>
    <ligand>
        <name>substrate</name>
    </ligand>
</feature>
<dbReference type="GO" id="GO:0035999">
    <property type="term" value="P:tetrahydrofolate interconversion"/>
    <property type="evidence" value="ECO:0007669"/>
    <property type="project" value="TreeGrafter"/>
</dbReference>
<dbReference type="GO" id="GO:0030272">
    <property type="term" value="F:5-formyltetrahydrofolate cyclo-ligase activity"/>
    <property type="evidence" value="ECO:0007669"/>
    <property type="project" value="UniProtKB-EC"/>
</dbReference>
<keyword evidence="5" id="KW-0479">Metal-binding</keyword>
<dbReference type="GO" id="GO:0009396">
    <property type="term" value="P:folic acid-containing compound biosynthetic process"/>
    <property type="evidence" value="ECO:0007669"/>
    <property type="project" value="TreeGrafter"/>
</dbReference>
<dbReference type="GO" id="GO:0005524">
    <property type="term" value="F:ATP binding"/>
    <property type="evidence" value="ECO:0007669"/>
    <property type="project" value="UniProtKB-KW"/>
</dbReference>
<comment type="catalytic activity">
    <reaction evidence="5">
        <text>(6S)-5-formyl-5,6,7,8-tetrahydrofolate + ATP = (6R)-5,10-methenyltetrahydrofolate + ADP + phosphate</text>
        <dbReference type="Rhea" id="RHEA:10488"/>
        <dbReference type="ChEBI" id="CHEBI:30616"/>
        <dbReference type="ChEBI" id="CHEBI:43474"/>
        <dbReference type="ChEBI" id="CHEBI:57455"/>
        <dbReference type="ChEBI" id="CHEBI:57457"/>
        <dbReference type="ChEBI" id="CHEBI:456216"/>
        <dbReference type="EC" id="6.3.3.2"/>
    </reaction>
</comment>
<feature type="binding site" evidence="4">
    <location>
        <position position="47"/>
    </location>
    <ligand>
        <name>substrate</name>
    </ligand>
</feature>
<dbReference type="GO" id="GO:0046872">
    <property type="term" value="F:metal ion binding"/>
    <property type="evidence" value="ECO:0007669"/>
    <property type="project" value="UniProtKB-KW"/>
</dbReference>
<dbReference type="Gene3D" id="3.40.50.10420">
    <property type="entry name" value="NagB/RpiA/CoA transferase-like"/>
    <property type="match status" value="1"/>
</dbReference>
<keyword evidence="5" id="KW-0460">Magnesium</keyword>
<evidence type="ECO:0000256" key="2">
    <source>
        <dbReference type="ARBA" id="ARBA00022741"/>
    </source>
</evidence>
<proteinExistence type="inferred from homology"/>
<reference evidence="6" key="1">
    <citation type="journal article" date="2013" name="Sci. Rep.">
        <title>Metagenomics uncovers a new group of low GC and ultra-small marine Actinobacteria.</title>
        <authorList>
            <person name="Ghai R."/>
            <person name="Mizuno C.M."/>
            <person name="Picazo A."/>
            <person name="Camacho A."/>
            <person name="Rodriguez-Valera F."/>
        </authorList>
    </citation>
    <scope>NUCLEOTIDE SEQUENCE</scope>
</reference>
<dbReference type="PANTHER" id="PTHR23407">
    <property type="entry name" value="ATPASE INHIBITOR/5-FORMYLTETRAHYDROFOLATE CYCLO-LIGASE"/>
    <property type="match status" value="1"/>
</dbReference>
<dbReference type="PIRSF" id="PIRSF006806">
    <property type="entry name" value="FTHF_cligase"/>
    <property type="match status" value="1"/>
</dbReference>
<dbReference type="EMBL" id="KC811123">
    <property type="protein sequence ID" value="AGQ19144.1"/>
    <property type="molecule type" value="Genomic_DNA"/>
</dbReference>
<keyword evidence="2 4" id="KW-0547">Nucleotide-binding</keyword>
<keyword evidence="6" id="KW-0436">Ligase</keyword>
<evidence type="ECO:0000256" key="3">
    <source>
        <dbReference type="ARBA" id="ARBA00022840"/>
    </source>
</evidence>
<dbReference type="SUPFAM" id="SSF100950">
    <property type="entry name" value="NagB/RpiA/CoA transferase-like"/>
    <property type="match status" value="1"/>
</dbReference>
<evidence type="ECO:0000256" key="5">
    <source>
        <dbReference type="RuleBase" id="RU361279"/>
    </source>
</evidence>
<protein>
    <recommendedName>
        <fullName evidence="5">5-formyltetrahydrofolate cyclo-ligase</fullName>
        <ecNumber evidence="5">6.3.3.2</ecNumber>
    </recommendedName>
</protein>
<evidence type="ECO:0000313" key="6">
    <source>
        <dbReference type="EMBL" id="AGQ19144.1"/>
    </source>
</evidence>
<dbReference type="NCBIfam" id="TIGR02727">
    <property type="entry name" value="MTHFS_bact"/>
    <property type="match status" value="1"/>
</dbReference>
<accession>S5DK56</accession>
<dbReference type="InterPro" id="IPR002698">
    <property type="entry name" value="FTHF_cligase"/>
</dbReference>
<organism evidence="6">
    <name type="scientific">Candidatus Actinomarina minuta</name>
    <dbReference type="NCBI Taxonomy" id="1389454"/>
    <lineage>
        <taxon>Bacteria</taxon>
        <taxon>Bacillati</taxon>
        <taxon>Actinomycetota</taxon>
        <taxon>Actinomycetes</taxon>
        <taxon>Candidatus Actinomarinidae</taxon>
        <taxon>Candidatus Actinomarinales</taxon>
        <taxon>Candidatus Actinomarineae</taxon>
        <taxon>Candidatus Actinomarinaceae</taxon>
        <taxon>Candidatus Actinomarina</taxon>
    </lineage>
</organism>
<name>S5DK56_9ACTN</name>
<comment type="cofactor">
    <cofactor evidence="5">
        <name>Mg(2+)</name>
        <dbReference type="ChEBI" id="CHEBI:18420"/>
    </cofactor>
</comment>
<dbReference type="InterPro" id="IPR037171">
    <property type="entry name" value="NagB/RpiA_transferase-like"/>
</dbReference>